<dbReference type="GO" id="GO:0016020">
    <property type="term" value="C:membrane"/>
    <property type="evidence" value="ECO:0007669"/>
    <property type="project" value="TreeGrafter"/>
</dbReference>
<dbReference type="InterPro" id="IPR050879">
    <property type="entry name" value="Acyltransferase_3"/>
</dbReference>
<feature type="domain" description="Acyltransferase 3" evidence="3">
    <location>
        <begin position="22"/>
        <end position="349"/>
    </location>
</feature>
<keyword evidence="4" id="KW-0012">Acyltransferase</keyword>
<dbReference type="Pfam" id="PF01757">
    <property type="entry name" value="Acyl_transf_3"/>
    <property type="match status" value="1"/>
</dbReference>
<dbReference type="Proteomes" id="UP000674234">
    <property type="component" value="Unassembled WGS sequence"/>
</dbReference>
<protein>
    <submittedName>
        <fullName evidence="4">Acyltransferase</fullName>
    </submittedName>
</protein>
<keyword evidence="2" id="KW-0472">Membrane</keyword>
<gene>
    <name evidence="4" type="ORF">JOL79_07675</name>
</gene>
<evidence type="ECO:0000313" key="4">
    <source>
        <dbReference type="EMBL" id="MBP2703679.1"/>
    </source>
</evidence>
<evidence type="ECO:0000256" key="2">
    <source>
        <dbReference type="SAM" id="Phobius"/>
    </source>
</evidence>
<dbReference type="RefSeq" id="WP_307848383.1">
    <property type="nucleotide sequence ID" value="NZ_JAFCNB010000003.1"/>
</dbReference>
<dbReference type="PANTHER" id="PTHR23028:SF53">
    <property type="entry name" value="ACYL_TRANSF_3 DOMAIN-CONTAINING PROTEIN"/>
    <property type="match status" value="1"/>
</dbReference>
<keyword evidence="5" id="KW-1185">Reference proteome</keyword>
<dbReference type="InterPro" id="IPR002656">
    <property type="entry name" value="Acyl_transf_3_dom"/>
</dbReference>
<feature type="transmembrane region" description="Helical" evidence="2">
    <location>
        <begin position="137"/>
        <end position="156"/>
    </location>
</feature>
<evidence type="ECO:0000259" key="3">
    <source>
        <dbReference type="Pfam" id="PF01757"/>
    </source>
</evidence>
<name>A0A941APG4_9ACTN</name>
<feature type="transmembrane region" description="Helical" evidence="2">
    <location>
        <begin position="329"/>
        <end position="348"/>
    </location>
</feature>
<dbReference type="AlphaFoldDB" id="A0A941APG4"/>
<feature type="transmembrane region" description="Helical" evidence="2">
    <location>
        <begin position="304"/>
        <end position="323"/>
    </location>
</feature>
<dbReference type="GO" id="GO:0016747">
    <property type="term" value="F:acyltransferase activity, transferring groups other than amino-acyl groups"/>
    <property type="evidence" value="ECO:0007669"/>
    <property type="project" value="InterPro"/>
</dbReference>
<proteinExistence type="predicted"/>
<dbReference type="EMBL" id="JAFCNB010000003">
    <property type="protein sequence ID" value="MBP2703679.1"/>
    <property type="molecule type" value="Genomic_DNA"/>
</dbReference>
<dbReference type="GO" id="GO:0009103">
    <property type="term" value="P:lipopolysaccharide biosynthetic process"/>
    <property type="evidence" value="ECO:0007669"/>
    <property type="project" value="TreeGrafter"/>
</dbReference>
<feature type="transmembrane region" description="Helical" evidence="2">
    <location>
        <begin position="97"/>
        <end position="117"/>
    </location>
</feature>
<feature type="transmembrane region" description="Helical" evidence="2">
    <location>
        <begin position="163"/>
        <end position="188"/>
    </location>
</feature>
<sequence length="398" mass="44357">MTSVPSPGRRATGPAKGVRLFELDVLRFVAAFAVMSFHYLAASKSLWNEYPTTLFAPVDHLTTLGILGVELFFLISGFVILMSAWGRTVGEFAVSRVSRLYPAYWFAVIVIFIMYRFSGVTSFDPKLTTGEYALNLTLFQGAFDVGHAGAVFWSLWVELRFYLLVAVFALFGITLWRCLAFMGAWFALALLAEYTQNDALVFLFQPRQAPYFIAGMAFYLIHRFGPRAAGLLSWLFVAGGYAMGVYAALERVAERVRLVGAKHYPAPPPAVIAAITVIFLLMAAVALGWLRWLRWRRLMVVGALTYPLYLLHQTVSAVLIPTYRDALDPWLLAAITMTVSIALAYLVYRVVDRPGQRWLRARLSALLPSSRRRGGRGSGRSAPPRRPVPAQSREASVP</sequence>
<reference evidence="4" key="1">
    <citation type="submission" date="2021-02" db="EMBL/GenBank/DDBJ databases">
        <title>Draft genome sequence of Microbispora sp. RL4-1S isolated from rice leaves in Thailand.</title>
        <authorList>
            <person name="Muangham S."/>
            <person name="Duangmal K."/>
        </authorList>
    </citation>
    <scope>NUCLEOTIDE SEQUENCE</scope>
    <source>
        <strain evidence="4">RL4-1S</strain>
    </source>
</reference>
<feature type="transmembrane region" description="Helical" evidence="2">
    <location>
        <begin position="228"/>
        <end position="249"/>
    </location>
</feature>
<evidence type="ECO:0000313" key="5">
    <source>
        <dbReference type="Proteomes" id="UP000674234"/>
    </source>
</evidence>
<keyword evidence="4" id="KW-0808">Transferase</keyword>
<accession>A0A941APG4</accession>
<dbReference type="PANTHER" id="PTHR23028">
    <property type="entry name" value="ACETYLTRANSFERASE"/>
    <property type="match status" value="1"/>
</dbReference>
<feature type="transmembrane region" description="Helical" evidence="2">
    <location>
        <begin position="61"/>
        <end position="85"/>
    </location>
</feature>
<feature type="region of interest" description="Disordered" evidence="1">
    <location>
        <begin position="369"/>
        <end position="398"/>
    </location>
</feature>
<feature type="transmembrane region" description="Helical" evidence="2">
    <location>
        <begin position="269"/>
        <end position="292"/>
    </location>
</feature>
<keyword evidence="2" id="KW-0812">Transmembrane</keyword>
<comment type="caution">
    <text evidence="4">The sequence shown here is derived from an EMBL/GenBank/DDBJ whole genome shotgun (WGS) entry which is preliminary data.</text>
</comment>
<evidence type="ECO:0000256" key="1">
    <source>
        <dbReference type="SAM" id="MobiDB-lite"/>
    </source>
</evidence>
<organism evidence="4 5">
    <name type="scientific">Microbispora oryzae</name>
    <dbReference type="NCBI Taxonomy" id="2806554"/>
    <lineage>
        <taxon>Bacteria</taxon>
        <taxon>Bacillati</taxon>
        <taxon>Actinomycetota</taxon>
        <taxon>Actinomycetes</taxon>
        <taxon>Streptosporangiales</taxon>
        <taxon>Streptosporangiaceae</taxon>
        <taxon>Microbispora</taxon>
    </lineage>
</organism>
<feature type="transmembrane region" description="Helical" evidence="2">
    <location>
        <begin position="200"/>
        <end position="221"/>
    </location>
</feature>
<feature type="transmembrane region" description="Helical" evidence="2">
    <location>
        <begin position="20"/>
        <end position="41"/>
    </location>
</feature>
<keyword evidence="2" id="KW-1133">Transmembrane helix</keyword>